<organism evidence="2 3">
    <name type="scientific">Pleurodeles waltl</name>
    <name type="common">Iberian ribbed newt</name>
    <dbReference type="NCBI Taxonomy" id="8319"/>
    <lineage>
        <taxon>Eukaryota</taxon>
        <taxon>Metazoa</taxon>
        <taxon>Chordata</taxon>
        <taxon>Craniata</taxon>
        <taxon>Vertebrata</taxon>
        <taxon>Euteleostomi</taxon>
        <taxon>Amphibia</taxon>
        <taxon>Batrachia</taxon>
        <taxon>Caudata</taxon>
        <taxon>Salamandroidea</taxon>
        <taxon>Salamandridae</taxon>
        <taxon>Pleurodelinae</taxon>
        <taxon>Pleurodeles</taxon>
    </lineage>
</organism>
<evidence type="ECO:0000313" key="3">
    <source>
        <dbReference type="Proteomes" id="UP001066276"/>
    </source>
</evidence>
<keyword evidence="3" id="KW-1185">Reference proteome</keyword>
<protein>
    <submittedName>
        <fullName evidence="2">Uncharacterized protein</fullName>
    </submittedName>
</protein>
<dbReference type="EMBL" id="JANPWB010000012">
    <property type="protein sequence ID" value="KAJ1112635.1"/>
    <property type="molecule type" value="Genomic_DNA"/>
</dbReference>
<name>A0AAV7N9A7_PLEWA</name>
<gene>
    <name evidence="2" type="ORF">NDU88_000896</name>
</gene>
<comment type="caution">
    <text evidence="2">The sequence shown here is derived from an EMBL/GenBank/DDBJ whole genome shotgun (WGS) entry which is preliminary data.</text>
</comment>
<evidence type="ECO:0000256" key="1">
    <source>
        <dbReference type="SAM" id="MobiDB-lite"/>
    </source>
</evidence>
<dbReference type="Proteomes" id="UP001066276">
    <property type="component" value="Chromosome 8"/>
</dbReference>
<evidence type="ECO:0000313" key="2">
    <source>
        <dbReference type="EMBL" id="KAJ1112635.1"/>
    </source>
</evidence>
<proteinExistence type="predicted"/>
<sequence>MYSCRDVDTVSPKTSSHAGEKESASQQLAQGSTRFLDQVLRVSLPCVLEFLHGTRCKNNGEKRLGQCRWRSFL</sequence>
<feature type="region of interest" description="Disordered" evidence="1">
    <location>
        <begin position="1"/>
        <end position="29"/>
    </location>
</feature>
<dbReference type="AlphaFoldDB" id="A0AAV7N9A7"/>
<reference evidence="2" key="1">
    <citation type="journal article" date="2022" name="bioRxiv">
        <title>Sequencing and chromosome-scale assembly of the giantPleurodeles waltlgenome.</title>
        <authorList>
            <person name="Brown T."/>
            <person name="Elewa A."/>
            <person name="Iarovenko S."/>
            <person name="Subramanian E."/>
            <person name="Araus A.J."/>
            <person name="Petzold A."/>
            <person name="Susuki M."/>
            <person name="Suzuki K.-i.T."/>
            <person name="Hayashi T."/>
            <person name="Toyoda A."/>
            <person name="Oliveira C."/>
            <person name="Osipova E."/>
            <person name="Leigh N.D."/>
            <person name="Simon A."/>
            <person name="Yun M.H."/>
        </authorList>
    </citation>
    <scope>NUCLEOTIDE SEQUENCE</scope>
    <source>
        <strain evidence="2">20211129_DDA</strain>
        <tissue evidence="2">Liver</tissue>
    </source>
</reference>
<accession>A0AAV7N9A7</accession>